<dbReference type="InParanoid" id="E4XM30"/>
<dbReference type="EMBL" id="FN653074">
    <property type="protein sequence ID" value="CBY11037.1"/>
    <property type="molecule type" value="Genomic_DNA"/>
</dbReference>
<accession>E4XM30</accession>
<dbReference type="Proteomes" id="UP000011014">
    <property type="component" value="Unassembled WGS sequence"/>
</dbReference>
<reference evidence="1" key="1">
    <citation type="journal article" date="2010" name="Science">
        <title>Plasticity of animal genome architecture unmasked by rapid evolution of a pelagic tunicate.</title>
        <authorList>
            <person name="Denoeud F."/>
            <person name="Henriet S."/>
            <person name="Mungpakdee S."/>
            <person name="Aury J.M."/>
            <person name="Da Silva C."/>
            <person name="Brinkmann H."/>
            <person name="Mikhaleva J."/>
            <person name="Olsen L.C."/>
            <person name="Jubin C."/>
            <person name="Canestro C."/>
            <person name="Bouquet J.M."/>
            <person name="Danks G."/>
            <person name="Poulain J."/>
            <person name="Campsteijn C."/>
            <person name="Adamski M."/>
            <person name="Cross I."/>
            <person name="Yadetie F."/>
            <person name="Muffato M."/>
            <person name="Louis A."/>
            <person name="Butcher S."/>
            <person name="Tsagkogeorga G."/>
            <person name="Konrad A."/>
            <person name="Singh S."/>
            <person name="Jensen M.F."/>
            <person name="Cong E.H."/>
            <person name="Eikeseth-Otteraa H."/>
            <person name="Noel B."/>
            <person name="Anthouard V."/>
            <person name="Porcel B.M."/>
            <person name="Kachouri-Lafond R."/>
            <person name="Nishino A."/>
            <person name="Ugolini M."/>
            <person name="Chourrout P."/>
            <person name="Nishida H."/>
            <person name="Aasland R."/>
            <person name="Huzurbazar S."/>
            <person name="Westhof E."/>
            <person name="Delsuc F."/>
            <person name="Lehrach H."/>
            <person name="Reinhardt R."/>
            <person name="Weissenbach J."/>
            <person name="Roy S.W."/>
            <person name="Artiguenave F."/>
            <person name="Postlethwait J.H."/>
            <person name="Manak J.R."/>
            <person name="Thompson E.M."/>
            <person name="Jaillon O."/>
            <person name="Du Pasquier L."/>
            <person name="Boudinot P."/>
            <person name="Liberles D.A."/>
            <person name="Volff J.N."/>
            <person name="Philippe H."/>
            <person name="Lenhard B."/>
            <person name="Roest Crollius H."/>
            <person name="Wincker P."/>
            <person name="Chourrout D."/>
        </authorList>
    </citation>
    <scope>NUCLEOTIDE SEQUENCE [LARGE SCALE GENOMIC DNA]</scope>
</reference>
<evidence type="ECO:0000313" key="1">
    <source>
        <dbReference type="EMBL" id="CBY11037.1"/>
    </source>
</evidence>
<dbReference type="OrthoDB" id="10413744at2759"/>
<protein>
    <submittedName>
        <fullName evidence="1">Uncharacterized protein</fullName>
    </submittedName>
</protein>
<keyword evidence="3" id="KW-1185">Reference proteome</keyword>
<evidence type="ECO:0000313" key="3">
    <source>
        <dbReference type="Proteomes" id="UP000001307"/>
    </source>
</evidence>
<gene>
    <name evidence="1" type="ORF">GSOID_T00014777001</name>
    <name evidence="2" type="ORF">GSOID_T00022588001</name>
</gene>
<evidence type="ECO:0000313" key="2">
    <source>
        <dbReference type="EMBL" id="CBY40570.1"/>
    </source>
</evidence>
<sequence length="123" mass="13877">MRLDLCLSARRRGHKSYFGRRNTHFGIERMRLFGLFAAAQVSAEIIVPDIIRDALQKSVCSSNTLEACAMQVKNDMEAAIVYENWNCIVASEDAGMYTSLKNDGFGYYDTSKRLLAQIRGSTR</sequence>
<proteinExistence type="predicted"/>
<dbReference type="EMBL" id="FN655992">
    <property type="protein sequence ID" value="CBY40570.1"/>
    <property type="molecule type" value="Genomic_DNA"/>
</dbReference>
<organism evidence="1">
    <name type="scientific">Oikopleura dioica</name>
    <name type="common">Tunicate</name>
    <dbReference type="NCBI Taxonomy" id="34765"/>
    <lineage>
        <taxon>Eukaryota</taxon>
        <taxon>Metazoa</taxon>
        <taxon>Chordata</taxon>
        <taxon>Tunicata</taxon>
        <taxon>Appendicularia</taxon>
        <taxon>Copelata</taxon>
        <taxon>Oikopleuridae</taxon>
        <taxon>Oikopleura</taxon>
    </lineage>
</organism>
<dbReference type="AlphaFoldDB" id="E4XM30"/>
<name>E4XM30_OIKDI</name>
<dbReference type="Proteomes" id="UP000001307">
    <property type="component" value="Unassembled WGS sequence"/>
</dbReference>